<keyword evidence="4" id="KW-1185">Reference proteome</keyword>
<evidence type="ECO:0000313" key="2">
    <source>
        <dbReference type="EMBL" id="KZV79279.1"/>
    </source>
</evidence>
<dbReference type="AlphaFoldDB" id="A0A165Z4J5"/>
<dbReference type="Proteomes" id="UP000077266">
    <property type="component" value="Unassembled WGS sequence"/>
</dbReference>
<evidence type="ECO:0000313" key="4">
    <source>
        <dbReference type="Proteomes" id="UP000077266"/>
    </source>
</evidence>
<evidence type="ECO:0000256" key="1">
    <source>
        <dbReference type="SAM" id="MobiDB-lite"/>
    </source>
</evidence>
<dbReference type="EMBL" id="KV426415">
    <property type="protein sequence ID" value="KZV81122.1"/>
    <property type="molecule type" value="Genomic_DNA"/>
</dbReference>
<protein>
    <submittedName>
        <fullName evidence="2">Uncharacterized protein</fullName>
    </submittedName>
</protein>
<dbReference type="EMBL" id="KV426647">
    <property type="protein sequence ID" value="KZV79279.1"/>
    <property type="molecule type" value="Genomic_DNA"/>
</dbReference>
<feature type="region of interest" description="Disordered" evidence="1">
    <location>
        <begin position="1"/>
        <end position="23"/>
    </location>
</feature>
<reference evidence="2 4" key="1">
    <citation type="journal article" date="2016" name="Mol. Biol. Evol.">
        <title>Comparative Genomics of Early-Diverging Mushroom-Forming Fungi Provides Insights into the Origins of Lignocellulose Decay Capabilities.</title>
        <authorList>
            <person name="Nagy L.G."/>
            <person name="Riley R."/>
            <person name="Tritt A."/>
            <person name="Adam C."/>
            <person name="Daum C."/>
            <person name="Floudas D."/>
            <person name="Sun H."/>
            <person name="Yadav J.S."/>
            <person name="Pangilinan J."/>
            <person name="Larsson K.H."/>
            <person name="Matsuura K."/>
            <person name="Barry K."/>
            <person name="Labutti K."/>
            <person name="Kuo R."/>
            <person name="Ohm R.A."/>
            <person name="Bhattacharya S.S."/>
            <person name="Shirouzu T."/>
            <person name="Yoshinaga Y."/>
            <person name="Martin F.M."/>
            <person name="Grigoriev I.V."/>
            <person name="Hibbett D.S."/>
        </authorList>
    </citation>
    <scope>NUCLEOTIDE SEQUENCE [LARGE SCALE GENOMIC DNA]</scope>
    <source>
        <strain evidence="2 4">HHB12029</strain>
    </source>
</reference>
<name>A0A165Z4J5_EXIGL</name>
<organism evidence="2 4">
    <name type="scientific">Exidia glandulosa HHB12029</name>
    <dbReference type="NCBI Taxonomy" id="1314781"/>
    <lineage>
        <taxon>Eukaryota</taxon>
        <taxon>Fungi</taxon>
        <taxon>Dikarya</taxon>
        <taxon>Basidiomycota</taxon>
        <taxon>Agaricomycotina</taxon>
        <taxon>Agaricomycetes</taxon>
        <taxon>Auriculariales</taxon>
        <taxon>Exidiaceae</taxon>
        <taxon>Exidia</taxon>
    </lineage>
</organism>
<evidence type="ECO:0000313" key="3">
    <source>
        <dbReference type="EMBL" id="KZV81122.1"/>
    </source>
</evidence>
<accession>A0A165Z4J5</accession>
<gene>
    <name evidence="3" type="ORF">EXIGLDRAFT_731718</name>
    <name evidence="2" type="ORF">EXIGLDRAFT_735356</name>
</gene>
<sequence>MAQYATEYPPSAARPDVRGGSDEPLMCTEARNLHTEAQISGFQAFADSLQLRESRK</sequence>
<proteinExistence type="predicted"/>